<gene>
    <name evidence="1" type="ORF">FVW59_01005</name>
</gene>
<dbReference type="SUPFAM" id="SSF53335">
    <property type="entry name" value="S-adenosyl-L-methionine-dependent methyltransferases"/>
    <property type="match status" value="1"/>
</dbReference>
<proteinExistence type="predicted"/>
<evidence type="ECO:0000313" key="1">
    <source>
        <dbReference type="EMBL" id="TXS94531.1"/>
    </source>
</evidence>
<dbReference type="AlphaFoldDB" id="A0A5C9A5T2"/>
<name>A0A5C9A5T2_9GAMM</name>
<dbReference type="RefSeq" id="WP_148062384.1">
    <property type="nucleotide sequence ID" value="NZ_VRYZ01000001.1"/>
</dbReference>
<sequence>MNQKGEDRERQLNLDCYFNENYFELAQLCSYAHQISDIYQTGAREILEIGVGSGLTSSFLRKSGRKVTTADINPNLSPDICAPLSELGRYVGELKYDLVVCCEVLEHMPFEQFEESVELLRSFSKNLYLTLPAYRRTLGFGGMFRFPRLGMLPFNFHLELPNRKPISPSHFWEVDSESFSRKSNIVGVLRKYYSTVSWARYELNPKHIKFVAAA</sequence>
<reference evidence="1 2" key="1">
    <citation type="submission" date="2019-08" db="EMBL/GenBank/DDBJ databases">
        <title>Parahaliea maris sp. nov., isolated from the surface seawater.</title>
        <authorList>
            <person name="Liu Y."/>
        </authorList>
    </citation>
    <scope>NUCLEOTIDE SEQUENCE [LARGE SCALE GENOMIC DNA]</scope>
    <source>
        <strain evidence="1 2">S2-26</strain>
    </source>
</reference>
<protein>
    <submittedName>
        <fullName evidence="1">Class I SAM-dependent methyltransferase</fullName>
    </submittedName>
</protein>
<keyword evidence="2" id="KW-1185">Reference proteome</keyword>
<organism evidence="1 2">
    <name type="scientific">Parahaliea aestuarii</name>
    <dbReference type="NCBI Taxonomy" id="1852021"/>
    <lineage>
        <taxon>Bacteria</taxon>
        <taxon>Pseudomonadati</taxon>
        <taxon>Pseudomonadota</taxon>
        <taxon>Gammaproteobacteria</taxon>
        <taxon>Cellvibrionales</taxon>
        <taxon>Halieaceae</taxon>
        <taxon>Parahaliea</taxon>
    </lineage>
</organism>
<dbReference type="Pfam" id="PF13489">
    <property type="entry name" value="Methyltransf_23"/>
    <property type="match status" value="1"/>
</dbReference>
<comment type="caution">
    <text evidence="1">The sequence shown here is derived from an EMBL/GenBank/DDBJ whole genome shotgun (WGS) entry which is preliminary data.</text>
</comment>
<accession>A0A5C9A5T2</accession>
<dbReference type="Gene3D" id="3.40.50.150">
    <property type="entry name" value="Vaccinia Virus protein VP39"/>
    <property type="match status" value="1"/>
</dbReference>
<dbReference type="EMBL" id="VRYZ01000001">
    <property type="protein sequence ID" value="TXS94531.1"/>
    <property type="molecule type" value="Genomic_DNA"/>
</dbReference>
<dbReference type="GO" id="GO:0032259">
    <property type="term" value="P:methylation"/>
    <property type="evidence" value="ECO:0007669"/>
    <property type="project" value="UniProtKB-KW"/>
</dbReference>
<dbReference type="GO" id="GO:0008168">
    <property type="term" value="F:methyltransferase activity"/>
    <property type="evidence" value="ECO:0007669"/>
    <property type="project" value="UniProtKB-KW"/>
</dbReference>
<dbReference type="OrthoDB" id="264333at2"/>
<dbReference type="InterPro" id="IPR029063">
    <property type="entry name" value="SAM-dependent_MTases_sf"/>
</dbReference>
<keyword evidence="1" id="KW-0489">Methyltransferase</keyword>
<keyword evidence="1" id="KW-0808">Transferase</keyword>
<evidence type="ECO:0000313" key="2">
    <source>
        <dbReference type="Proteomes" id="UP000321933"/>
    </source>
</evidence>
<dbReference type="Proteomes" id="UP000321933">
    <property type="component" value="Unassembled WGS sequence"/>
</dbReference>